<reference evidence="1" key="1">
    <citation type="submission" date="2014-11" db="EMBL/GenBank/DDBJ databases">
        <authorList>
            <person name="Amaro Gonzalez C."/>
        </authorList>
    </citation>
    <scope>NUCLEOTIDE SEQUENCE</scope>
</reference>
<accession>A0A0E9X448</accession>
<organism evidence="1">
    <name type="scientific">Anguilla anguilla</name>
    <name type="common">European freshwater eel</name>
    <name type="synonym">Muraena anguilla</name>
    <dbReference type="NCBI Taxonomy" id="7936"/>
    <lineage>
        <taxon>Eukaryota</taxon>
        <taxon>Metazoa</taxon>
        <taxon>Chordata</taxon>
        <taxon>Craniata</taxon>
        <taxon>Vertebrata</taxon>
        <taxon>Euteleostomi</taxon>
        <taxon>Actinopterygii</taxon>
        <taxon>Neopterygii</taxon>
        <taxon>Teleostei</taxon>
        <taxon>Anguilliformes</taxon>
        <taxon>Anguillidae</taxon>
        <taxon>Anguilla</taxon>
    </lineage>
</organism>
<proteinExistence type="predicted"/>
<sequence length="107" mass="12203">MFSLTLPTAPYLSTFFCNKSDRNAIHSETSETFLAALVGVERTTFLNWLLWMQVHTHMCTHTYAHHTNTHTILIRGNIQSLSHPMHSTQPNSMSIFPQIQGHQLPSI</sequence>
<reference evidence="1" key="2">
    <citation type="journal article" date="2015" name="Fish Shellfish Immunol.">
        <title>Early steps in the European eel (Anguilla anguilla)-Vibrio vulnificus interaction in the gills: Role of the RtxA13 toxin.</title>
        <authorList>
            <person name="Callol A."/>
            <person name="Pajuelo D."/>
            <person name="Ebbesson L."/>
            <person name="Teles M."/>
            <person name="MacKenzie S."/>
            <person name="Amaro C."/>
        </authorList>
    </citation>
    <scope>NUCLEOTIDE SEQUENCE</scope>
</reference>
<dbReference type="EMBL" id="GBXM01011351">
    <property type="protein sequence ID" value="JAH97226.1"/>
    <property type="molecule type" value="Transcribed_RNA"/>
</dbReference>
<evidence type="ECO:0000313" key="1">
    <source>
        <dbReference type="EMBL" id="JAH97226.1"/>
    </source>
</evidence>
<name>A0A0E9X448_ANGAN</name>
<dbReference type="AlphaFoldDB" id="A0A0E9X448"/>
<protein>
    <submittedName>
        <fullName evidence="1">Uncharacterized protein</fullName>
    </submittedName>
</protein>